<name>A0A9X3FAF9_9BACT</name>
<organism evidence="2 3">
    <name type="scientific">Draconibacterium aestuarii</name>
    <dbReference type="NCBI Taxonomy" id="2998507"/>
    <lineage>
        <taxon>Bacteria</taxon>
        <taxon>Pseudomonadati</taxon>
        <taxon>Bacteroidota</taxon>
        <taxon>Bacteroidia</taxon>
        <taxon>Marinilabiliales</taxon>
        <taxon>Prolixibacteraceae</taxon>
        <taxon>Draconibacterium</taxon>
    </lineage>
</organism>
<dbReference type="EMBL" id="JAPOHD010000069">
    <property type="protein sequence ID" value="MCY1723516.1"/>
    <property type="molecule type" value="Genomic_DNA"/>
</dbReference>
<keyword evidence="1" id="KW-1133">Transmembrane helix</keyword>
<dbReference type="RefSeq" id="WP_343335842.1">
    <property type="nucleotide sequence ID" value="NZ_JAPOHD010000069.1"/>
</dbReference>
<protein>
    <submittedName>
        <fullName evidence="2">Uncharacterized protein</fullName>
    </submittedName>
</protein>
<evidence type="ECO:0000256" key="1">
    <source>
        <dbReference type="SAM" id="Phobius"/>
    </source>
</evidence>
<feature type="transmembrane region" description="Helical" evidence="1">
    <location>
        <begin position="42"/>
        <end position="59"/>
    </location>
</feature>
<accession>A0A9X3FAF9</accession>
<reference evidence="2" key="1">
    <citation type="submission" date="2022-11" db="EMBL/GenBank/DDBJ databases">
        <title>Marilongibacter aestuarii gen. nov., sp. nov., isolated from tidal flat sediment.</title>
        <authorList>
            <person name="Jiayan W."/>
        </authorList>
    </citation>
    <scope>NUCLEOTIDE SEQUENCE</scope>
    <source>
        <strain evidence="2">Z1-6</strain>
    </source>
</reference>
<keyword evidence="1" id="KW-0812">Transmembrane</keyword>
<evidence type="ECO:0000313" key="2">
    <source>
        <dbReference type="EMBL" id="MCY1723516.1"/>
    </source>
</evidence>
<feature type="transmembrane region" description="Helical" evidence="1">
    <location>
        <begin position="177"/>
        <end position="203"/>
    </location>
</feature>
<keyword evidence="1" id="KW-0472">Membrane</keyword>
<dbReference type="Proteomes" id="UP001145087">
    <property type="component" value="Unassembled WGS sequence"/>
</dbReference>
<dbReference type="AlphaFoldDB" id="A0A9X3FAF9"/>
<feature type="transmembrane region" description="Helical" evidence="1">
    <location>
        <begin position="134"/>
        <end position="157"/>
    </location>
</feature>
<feature type="transmembrane region" description="Helical" evidence="1">
    <location>
        <begin position="79"/>
        <end position="102"/>
    </location>
</feature>
<sequence length="226" mass="25877">MDLNDLKKTWDKMAVGKELDESQLRKMLGSKTKNLIERIDRNIKIGFVLLLALILLFSFDDFLFSPQAINKYYSEMPIPNWVIVLAVFGNVLIFTTFVYFVIKYHTVKRKCDVVCNLKDTLTKIIGTLVLYQRLFYLALAAVLLAMGSAFLMGMFKGFSHSAEEQGLQISDIETKQIILAILISVVIVTVIGGAIFLFLRWGFRKLYGNYIKKLKLTLTELEEIEI</sequence>
<gene>
    <name evidence="2" type="ORF">OU798_24405</name>
</gene>
<proteinExistence type="predicted"/>
<evidence type="ECO:0000313" key="3">
    <source>
        <dbReference type="Proteomes" id="UP001145087"/>
    </source>
</evidence>
<keyword evidence="3" id="KW-1185">Reference proteome</keyword>
<comment type="caution">
    <text evidence="2">The sequence shown here is derived from an EMBL/GenBank/DDBJ whole genome shotgun (WGS) entry which is preliminary data.</text>
</comment>